<reference evidence="2" key="1">
    <citation type="journal article" date="2023" name="Nat. Plants">
        <title>Single-cell RNA sequencing provides a high-resolution roadmap for understanding the multicellular compartmentation of specialized metabolism.</title>
        <authorList>
            <person name="Sun S."/>
            <person name="Shen X."/>
            <person name="Li Y."/>
            <person name="Li Y."/>
            <person name="Wang S."/>
            <person name="Li R."/>
            <person name="Zhang H."/>
            <person name="Shen G."/>
            <person name="Guo B."/>
            <person name="Wei J."/>
            <person name="Xu J."/>
            <person name="St-Pierre B."/>
            <person name="Chen S."/>
            <person name="Sun C."/>
        </authorList>
    </citation>
    <scope>NUCLEOTIDE SEQUENCE [LARGE SCALE GENOMIC DNA]</scope>
</reference>
<keyword evidence="2" id="KW-1185">Reference proteome</keyword>
<organism evidence="1 2">
    <name type="scientific">Catharanthus roseus</name>
    <name type="common">Madagascar periwinkle</name>
    <name type="synonym">Vinca rosea</name>
    <dbReference type="NCBI Taxonomy" id="4058"/>
    <lineage>
        <taxon>Eukaryota</taxon>
        <taxon>Viridiplantae</taxon>
        <taxon>Streptophyta</taxon>
        <taxon>Embryophyta</taxon>
        <taxon>Tracheophyta</taxon>
        <taxon>Spermatophyta</taxon>
        <taxon>Magnoliopsida</taxon>
        <taxon>eudicotyledons</taxon>
        <taxon>Gunneridae</taxon>
        <taxon>Pentapetalae</taxon>
        <taxon>asterids</taxon>
        <taxon>lamiids</taxon>
        <taxon>Gentianales</taxon>
        <taxon>Apocynaceae</taxon>
        <taxon>Rauvolfioideae</taxon>
        <taxon>Vinceae</taxon>
        <taxon>Catharanthinae</taxon>
        <taxon>Catharanthus</taxon>
    </lineage>
</organism>
<proteinExistence type="predicted"/>
<comment type="caution">
    <text evidence="1">The sequence shown here is derived from an EMBL/GenBank/DDBJ whole genome shotgun (WGS) entry which is preliminary data.</text>
</comment>
<name>A0ACC0BMC0_CATRO</name>
<evidence type="ECO:0000313" key="2">
    <source>
        <dbReference type="Proteomes" id="UP001060085"/>
    </source>
</evidence>
<protein>
    <submittedName>
        <fullName evidence="1">Uncharacterized protein</fullName>
    </submittedName>
</protein>
<dbReference type="EMBL" id="CM044703">
    <property type="protein sequence ID" value="KAI5673776.1"/>
    <property type="molecule type" value="Genomic_DNA"/>
</dbReference>
<sequence length="235" mass="27387">MDAIHPVRVVLFWDSEHARDAYDPYFTGSAKKSWTFNRMVTHDELVRKILKHRGMNQNLRRVQMTMRVPSFYAEYQMFNFTLYNMNNDEEIHYLWNIRPNIAMEGIRVLVEFEPIQSQTSYTLPERHDTNIANISGNVTIITYMVSDEPSMLYRNYTISSESEDDNDPDDKEEDITTPLNLSSQWFSGAPYDYIQFGAFLDMGSGEQIDDLVELGTIRLLDLDNAMTDIQLSMSC</sequence>
<dbReference type="Proteomes" id="UP001060085">
    <property type="component" value="Linkage Group LG03"/>
</dbReference>
<evidence type="ECO:0000313" key="1">
    <source>
        <dbReference type="EMBL" id="KAI5673776.1"/>
    </source>
</evidence>
<gene>
    <name evidence="1" type="ORF">M9H77_14140</name>
</gene>
<accession>A0ACC0BMC0</accession>